<evidence type="ECO:0000313" key="1">
    <source>
        <dbReference type="EnsemblPlants" id="PGSC0003DMT400059931"/>
    </source>
</evidence>
<dbReference type="Gramene" id="PGSC0003DMT400059931">
    <property type="protein sequence ID" value="PGSC0003DMT400059931"/>
    <property type="gene ID" value="PGSC0003DMG400023316"/>
</dbReference>
<dbReference type="HOGENOM" id="CLU_1880789_0_0_1"/>
<dbReference type="Proteomes" id="UP000011115">
    <property type="component" value="Unassembled WGS sequence"/>
</dbReference>
<keyword evidence="2" id="KW-1185">Reference proteome</keyword>
<proteinExistence type="predicted"/>
<protein>
    <submittedName>
        <fullName evidence="1">Uncharacterized protein</fullName>
    </submittedName>
</protein>
<dbReference type="PANTHER" id="PTHR34427:SF10">
    <property type="entry name" value="DUF4283 DOMAIN-CONTAINING PROTEIN"/>
    <property type="match status" value="1"/>
</dbReference>
<dbReference type="PANTHER" id="PTHR34427">
    <property type="entry name" value="DUF4283 DOMAIN PROTEIN"/>
    <property type="match status" value="1"/>
</dbReference>
<dbReference type="InParanoid" id="M1C4X4"/>
<dbReference type="AlphaFoldDB" id="M1C4X4"/>
<dbReference type="PaxDb" id="4113-PGSC0003DMT400059931"/>
<name>M1C4X4_SOLTU</name>
<sequence length="136" mass="15490">ARTTWIRIGGLPLQFWSQSTFKAIGDICGGWTETEEETQLQNHLKWVRIKVEGNGSNVPREVTIDDGSLRYTLQIWTESPARVAAREDQIQKAPLKVDIPQRSISFMPKLCERNCTLSKDKSVVADQPRIYKCGRT</sequence>
<reference evidence="2" key="1">
    <citation type="journal article" date="2011" name="Nature">
        <title>Genome sequence and analysis of the tuber crop potato.</title>
        <authorList>
            <consortium name="The Potato Genome Sequencing Consortium"/>
        </authorList>
    </citation>
    <scope>NUCLEOTIDE SEQUENCE [LARGE SCALE GENOMIC DNA]</scope>
    <source>
        <strain evidence="2">cv. DM1-3 516 R44</strain>
    </source>
</reference>
<evidence type="ECO:0000313" key="2">
    <source>
        <dbReference type="Proteomes" id="UP000011115"/>
    </source>
</evidence>
<reference evidence="1" key="2">
    <citation type="submission" date="2015-06" db="UniProtKB">
        <authorList>
            <consortium name="EnsemblPlants"/>
        </authorList>
    </citation>
    <scope>IDENTIFICATION</scope>
    <source>
        <strain evidence="1">DM1-3 516 R44</strain>
    </source>
</reference>
<dbReference type="EnsemblPlants" id="PGSC0003DMT400059931">
    <property type="protein sequence ID" value="PGSC0003DMT400059931"/>
    <property type="gene ID" value="PGSC0003DMG400023316"/>
</dbReference>
<accession>M1C4X4</accession>
<organism evidence="1 2">
    <name type="scientific">Solanum tuberosum</name>
    <name type="common">Potato</name>
    <dbReference type="NCBI Taxonomy" id="4113"/>
    <lineage>
        <taxon>Eukaryota</taxon>
        <taxon>Viridiplantae</taxon>
        <taxon>Streptophyta</taxon>
        <taxon>Embryophyta</taxon>
        <taxon>Tracheophyta</taxon>
        <taxon>Spermatophyta</taxon>
        <taxon>Magnoliopsida</taxon>
        <taxon>eudicotyledons</taxon>
        <taxon>Gunneridae</taxon>
        <taxon>Pentapetalae</taxon>
        <taxon>asterids</taxon>
        <taxon>lamiids</taxon>
        <taxon>Solanales</taxon>
        <taxon>Solanaceae</taxon>
        <taxon>Solanoideae</taxon>
        <taxon>Solaneae</taxon>
        <taxon>Solanum</taxon>
    </lineage>
</organism>